<dbReference type="PANTHER" id="PTHR33787:SF4">
    <property type="entry name" value="YCF20-LIKE PROTEIN"/>
    <property type="match status" value="1"/>
</dbReference>
<evidence type="ECO:0000313" key="4">
    <source>
        <dbReference type="EMBL" id="SCW21721.1"/>
    </source>
</evidence>
<comment type="similarity">
    <text evidence="1">Belongs to the ycf20 family.</text>
</comment>
<protein>
    <recommendedName>
        <fullName evidence="2">Uncharacterized protein ycf20</fullName>
    </recommendedName>
</protein>
<geneLocation type="chloroplast" evidence="4"/>
<sequence>MNYTNLEIIGKYINKYTYKISNRNLNKLSFHILNLLLGFFISTALSTIPGQTGDWGIIGAAIIVAFYEIISQRIYLTSEFHQRINSQINEIKVGIIYGLFVDAFKLGS</sequence>
<keyword evidence="3" id="KW-0812">Transmembrane</keyword>
<dbReference type="GeneID" id="29998841"/>
<dbReference type="RefSeq" id="YP_009313467.1">
    <property type="nucleotide sequence ID" value="NC_031657.1"/>
</dbReference>
<dbReference type="PANTHER" id="PTHR33787">
    <property type="match status" value="1"/>
</dbReference>
<gene>
    <name evidence="4" type="primary">ycf20</name>
    <name evidence="4" type="ORF">JFC0074_76</name>
</gene>
<proteinExistence type="inferred from homology"/>
<dbReference type="Pfam" id="PF04483">
    <property type="entry name" value="DUF565"/>
    <property type="match status" value="1"/>
</dbReference>
<evidence type="ECO:0000256" key="1">
    <source>
        <dbReference type="ARBA" id="ARBA00009846"/>
    </source>
</evidence>
<dbReference type="EMBL" id="LT622865">
    <property type="protein sequence ID" value="SCW21721.1"/>
    <property type="molecule type" value="Genomic_DNA"/>
</dbReference>
<reference evidence="4" key="2">
    <citation type="submission" date="2016-10" db="EMBL/GenBank/DDBJ databases">
        <authorList>
            <person name="de Groot N.N."/>
        </authorList>
    </citation>
    <scope>NUCLEOTIDE SEQUENCE</scope>
    <source>
        <strain evidence="4">JFC0074</strain>
    </source>
</reference>
<evidence type="ECO:0000256" key="3">
    <source>
        <dbReference type="SAM" id="Phobius"/>
    </source>
</evidence>
<name>A0A1G4NSS3_9FLOR</name>
<keyword evidence="3" id="KW-0472">Membrane</keyword>
<keyword evidence="4" id="KW-0934">Plastid</keyword>
<organism evidence="4">
    <name type="scientific">Galaxaura rugosa</name>
    <dbReference type="NCBI Taxonomy" id="268570"/>
    <lineage>
        <taxon>Eukaryota</taxon>
        <taxon>Rhodophyta</taxon>
        <taxon>Florideophyceae</taxon>
        <taxon>Nemaliophycidae</taxon>
        <taxon>Nemaliales</taxon>
        <taxon>Galaxauraceae</taxon>
        <taxon>Galaxaura</taxon>
    </lineage>
</organism>
<feature type="transmembrane region" description="Helical" evidence="3">
    <location>
        <begin position="55"/>
        <end position="76"/>
    </location>
</feature>
<evidence type="ECO:0000256" key="2">
    <source>
        <dbReference type="ARBA" id="ARBA00021534"/>
    </source>
</evidence>
<keyword evidence="3" id="KW-1133">Transmembrane helix</keyword>
<dbReference type="InterPro" id="IPR007572">
    <property type="entry name" value="Uncharacterised_Ycf20"/>
</dbReference>
<keyword evidence="4" id="KW-0150">Chloroplast</keyword>
<feature type="transmembrane region" description="Helical" evidence="3">
    <location>
        <begin position="28"/>
        <end position="49"/>
    </location>
</feature>
<dbReference type="AlphaFoldDB" id="A0A1G4NSS3"/>
<accession>A0A1G4NSS3</accession>
<reference evidence="4" key="1">
    <citation type="submission" date="2016-10" db="EMBL/GenBank/DDBJ databases">
        <title>Chloroplast genomes as a tool to resolve red algal phylogenies: a case study in the Nemaliales.</title>
        <authorList>
            <person name="Costa J.F."/>
            <person name="Lin S.M."/>
            <person name="Macaya E.C."/>
            <person name="Fernandez-Garcia C."/>
            <person name="Verbruggen H."/>
        </authorList>
    </citation>
    <scope>NUCLEOTIDE SEQUENCE</scope>
    <source>
        <strain evidence="4">JFC0074</strain>
    </source>
</reference>